<dbReference type="EMBL" id="KZ417225">
    <property type="protein sequence ID" value="PIO53205.1"/>
    <property type="molecule type" value="Genomic_DNA"/>
</dbReference>
<evidence type="ECO:0000259" key="4">
    <source>
        <dbReference type="Pfam" id="PF00211"/>
    </source>
</evidence>
<reference evidence="5 6" key="1">
    <citation type="submission" date="2015-09" db="EMBL/GenBank/DDBJ databases">
        <title>Draft genome of the parasitic nematode Teladorsagia circumcincta isolate WARC Sus (inbred).</title>
        <authorList>
            <person name="Mitreva M."/>
        </authorList>
    </citation>
    <scope>NUCLEOTIDE SEQUENCE [LARGE SCALE GENOMIC DNA]</scope>
    <source>
        <strain evidence="5 6">S</strain>
    </source>
</reference>
<dbReference type="SUPFAM" id="SSF55073">
    <property type="entry name" value="Nucleotide cyclase"/>
    <property type="match status" value="1"/>
</dbReference>
<feature type="region of interest" description="Disordered" evidence="3">
    <location>
        <begin position="61"/>
        <end position="106"/>
    </location>
</feature>
<evidence type="ECO:0000256" key="3">
    <source>
        <dbReference type="SAM" id="MobiDB-lite"/>
    </source>
</evidence>
<dbReference type="InterPro" id="IPR001054">
    <property type="entry name" value="A/G_cyclase"/>
</dbReference>
<name>A0A2G9T5I6_TELCI</name>
<keyword evidence="2" id="KW-0456">Lyase</keyword>
<organism evidence="5 6">
    <name type="scientific">Teladorsagia circumcincta</name>
    <name type="common">Brown stomach worm</name>
    <name type="synonym">Ostertagia circumcincta</name>
    <dbReference type="NCBI Taxonomy" id="45464"/>
    <lineage>
        <taxon>Eukaryota</taxon>
        <taxon>Metazoa</taxon>
        <taxon>Ecdysozoa</taxon>
        <taxon>Nematoda</taxon>
        <taxon>Chromadorea</taxon>
        <taxon>Rhabditida</taxon>
        <taxon>Rhabditina</taxon>
        <taxon>Rhabditomorpha</taxon>
        <taxon>Strongyloidea</taxon>
        <taxon>Trichostrongylidae</taxon>
        <taxon>Teladorsagia</taxon>
    </lineage>
</organism>
<evidence type="ECO:0000313" key="6">
    <source>
        <dbReference type="Proteomes" id="UP000230423"/>
    </source>
</evidence>
<dbReference type="GO" id="GO:0004383">
    <property type="term" value="F:guanylate cyclase activity"/>
    <property type="evidence" value="ECO:0007669"/>
    <property type="project" value="UniProtKB-EC"/>
</dbReference>
<dbReference type="InterPro" id="IPR029787">
    <property type="entry name" value="Nucleotide_cyclase"/>
</dbReference>
<dbReference type="AlphaFoldDB" id="A0A2G9T5I6"/>
<keyword evidence="6" id="KW-1185">Reference proteome</keyword>
<feature type="domain" description="Guanylate cyclase" evidence="4">
    <location>
        <begin position="1"/>
        <end position="56"/>
    </location>
</feature>
<accession>A0A2G9T5I6</accession>
<feature type="compositionally biased region" description="Basic and acidic residues" evidence="3">
    <location>
        <begin position="61"/>
        <end position="71"/>
    </location>
</feature>
<sequence length="106" mass="11386">VTIAAKMENSGIPDRIQMTLKSHQMLTARFPEFKTSSRGSVKIDGIGTLLTYWLEGVEDLLKSDGPGEGKEGTSAVNASDEDADPYSFPRETSQISSANSVVPLIP</sequence>
<dbReference type="OrthoDB" id="1890790at2759"/>
<gene>
    <name evidence="5" type="ORF">TELCIR_25470</name>
</gene>
<dbReference type="Pfam" id="PF00211">
    <property type="entry name" value="Guanylate_cyc"/>
    <property type="match status" value="1"/>
</dbReference>
<feature type="compositionally biased region" description="Polar residues" evidence="3">
    <location>
        <begin position="90"/>
        <end position="100"/>
    </location>
</feature>
<dbReference type="GO" id="GO:0035556">
    <property type="term" value="P:intracellular signal transduction"/>
    <property type="evidence" value="ECO:0007669"/>
    <property type="project" value="InterPro"/>
</dbReference>
<comment type="catalytic activity">
    <reaction evidence="1">
        <text>GTP = 3',5'-cyclic GMP + diphosphate</text>
        <dbReference type="Rhea" id="RHEA:13665"/>
        <dbReference type="ChEBI" id="CHEBI:33019"/>
        <dbReference type="ChEBI" id="CHEBI:37565"/>
        <dbReference type="ChEBI" id="CHEBI:57746"/>
        <dbReference type="EC" id="4.6.1.2"/>
    </reaction>
</comment>
<evidence type="ECO:0000313" key="5">
    <source>
        <dbReference type="EMBL" id="PIO53205.1"/>
    </source>
</evidence>
<evidence type="ECO:0000256" key="1">
    <source>
        <dbReference type="ARBA" id="ARBA00001436"/>
    </source>
</evidence>
<evidence type="ECO:0000256" key="2">
    <source>
        <dbReference type="ARBA" id="ARBA00023239"/>
    </source>
</evidence>
<dbReference type="Proteomes" id="UP000230423">
    <property type="component" value="Unassembled WGS sequence"/>
</dbReference>
<feature type="non-terminal residue" evidence="5">
    <location>
        <position position="1"/>
    </location>
</feature>
<dbReference type="Gene3D" id="3.30.70.1230">
    <property type="entry name" value="Nucleotide cyclase"/>
    <property type="match status" value="1"/>
</dbReference>
<proteinExistence type="predicted"/>
<protein>
    <recommendedName>
        <fullName evidence="4">Guanylate cyclase domain-containing protein</fullName>
    </recommendedName>
</protein>